<dbReference type="RefSeq" id="WP_101177358.1">
    <property type="nucleotide sequence ID" value="NZ_PISE01000022.1"/>
</dbReference>
<dbReference type="PANTHER" id="PTHR46268">
    <property type="entry name" value="STRESS RESPONSE PROTEIN NHAX"/>
    <property type="match status" value="1"/>
</dbReference>
<dbReference type="InterPro" id="IPR014729">
    <property type="entry name" value="Rossmann-like_a/b/a_fold"/>
</dbReference>
<comment type="similarity">
    <text evidence="1">Belongs to the universal stress protein A family.</text>
</comment>
<organism evidence="3 4">
    <name type="scientific">Niallia nealsonii</name>
    <dbReference type="NCBI Taxonomy" id="115979"/>
    <lineage>
        <taxon>Bacteria</taxon>
        <taxon>Bacillati</taxon>
        <taxon>Bacillota</taxon>
        <taxon>Bacilli</taxon>
        <taxon>Bacillales</taxon>
        <taxon>Bacillaceae</taxon>
        <taxon>Niallia</taxon>
    </lineage>
</organism>
<dbReference type="InterPro" id="IPR006015">
    <property type="entry name" value="Universal_stress_UspA"/>
</dbReference>
<accession>A0A2N0Z280</accession>
<evidence type="ECO:0000313" key="4">
    <source>
        <dbReference type="Proteomes" id="UP000233375"/>
    </source>
</evidence>
<dbReference type="Proteomes" id="UP000233375">
    <property type="component" value="Unassembled WGS sequence"/>
</dbReference>
<dbReference type="AlphaFoldDB" id="A0A2N0Z280"/>
<evidence type="ECO:0000313" key="3">
    <source>
        <dbReference type="EMBL" id="PKG23623.1"/>
    </source>
</evidence>
<dbReference type="InterPro" id="IPR006016">
    <property type="entry name" value="UspA"/>
</dbReference>
<dbReference type="OrthoDB" id="9777884at2"/>
<dbReference type="SUPFAM" id="SSF52402">
    <property type="entry name" value="Adenine nucleotide alpha hydrolases-like"/>
    <property type="match status" value="1"/>
</dbReference>
<keyword evidence="4" id="KW-1185">Reference proteome</keyword>
<dbReference type="Gene3D" id="3.40.50.620">
    <property type="entry name" value="HUPs"/>
    <property type="match status" value="1"/>
</dbReference>
<dbReference type="EMBL" id="PISE01000022">
    <property type="protein sequence ID" value="PKG23623.1"/>
    <property type="molecule type" value="Genomic_DNA"/>
</dbReference>
<name>A0A2N0Z280_9BACI</name>
<dbReference type="PRINTS" id="PR01438">
    <property type="entry name" value="UNVRSLSTRESS"/>
</dbReference>
<protein>
    <submittedName>
        <fullName evidence="3">Universal stress protein</fullName>
    </submittedName>
</protein>
<dbReference type="Pfam" id="PF00582">
    <property type="entry name" value="Usp"/>
    <property type="match status" value="1"/>
</dbReference>
<evidence type="ECO:0000256" key="1">
    <source>
        <dbReference type="ARBA" id="ARBA00008791"/>
    </source>
</evidence>
<gene>
    <name evidence="3" type="ORF">CWS01_11590</name>
</gene>
<dbReference type="PANTHER" id="PTHR46268:SF6">
    <property type="entry name" value="UNIVERSAL STRESS PROTEIN UP12"/>
    <property type="match status" value="1"/>
</dbReference>
<sequence length="139" mass="15493">MYKTILLAVDGSEHSLRAAKEAVGIASLINECTIEVVYVVDFSKTKNQVLHAMSKEELEQSRRTKLLPIEKQIRANNVSYRITFLRGEPGPVIVDYANKESFDLVIIGSRGLNALQEMVLGSVSHKVVKRVKCPVLIVK</sequence>
<reference evidence="3 4" key="1">
    <citation type="journal article" date="2003" name="Int. J. Syst. Evol. Microbiol.">
        <title>Bacillus nealsonii sp. nov., isolated from a spacecraft-assembly facility, whose spores are gamma-radiation resistant.</title>
        <authorList>
            <person name="Venkateswaran K."/>
            <person name="Kempf M."/>
            <person name="Chen F."/>
            <person name="Satomi M."/>
            <person name="Nicholson W."/>
            <person name="Kern R."/>
        </authorList>
    </citation>
    <scope>NUCLEOTIDE SEQUENCE [LARGE SCALE GENOMIC DNA]</scope>
    <source>
        <strain evidence="3 4">FO-92</strain>
    </source>
</reference>
<feature type="domain" description="UspA" evidence="2">
    <location>
        <begin position="1"/>
        <end position="139"/>
    </location>
</feature>
<evidence type="ECO:0000259" key="2">
    <source>
        <dbReference type="Pfam" id="PF00582"/>
    </source>
</evidence>
<comment type="caution">
    <text evidence="3">The sequence shown here is derived from an EMBL/GenBank/DDBJ whole genome shotgun (WGS) entry which is preliminary data.</text>
</comment>
<dbReference type="CDD" id="cd00293">
    <property type="entry name" value="USP-like"/>
    <property type="match status" value="1"/>
</dbReference>
<proteinExistence type="inferred from homology"/>